<keyword evidence="3" id="KW-1185">Reference proteome</keyword>
<dbReference type="Proteomes" id="UP001552299">
    <property type="component" value="Unassembled WGS sequence"/>
</dbReference>
<dbReference type="EMBL" id="JANQDX010000015">
    <property type="protein sequence ID" value="KAL0910995.1"/>
    <property type="molecule type" value="Genomic_DNA"/>
</dbReference>
<dbReference type="InterPro" id="IPR039928">
    <property type="entry name" value="LNK"/>
</dbReference>
<evidence type="ECO:0000313" key="3">
    <source>
        <dbReference type="Proteomes" id="UP001552299"/>
    </source>
</evidence>
<sequence length="599" mass="66785">MINWNDQDQVVDTLWGEHKEIEDHIVPQPRERDGNIFSKFERCSNKRRSEDDCNAISSAMETCGTKNNFLVCNVKNSSSSNTSQELNDASIDMDSWPDLPNLSMAFGGGFNDEIVRDSVVTGLVSDLDNTSDLKSVGGFMEGYNHSSGLLHDKDSSSLSKASILLNGNEMQLNGEPDLFGHDDKENDKFMDYDWADIEDFGDLDKMFRNNDSIFGNEMIDNTDTFLTESAELISCTSQSIPMPADMENQTHRTKKNQEEKGQGGPSQGLNKFLYNENQQISSPKLQASAMNPLPTFQSQSLEQANSSHHIMLTDFGYPAYQFHGMPLPPQIHAARNQHKPVSGGYKAHLDFSKHPKPVGTASKPLIMTPQEKIEKLRRRQQMQAMLAIQKQREQYNHQISGADEAPSLACLQNNQNHDVARTTAVVEEHAQKLLSSDASSLAEQDQSQMISSSLDGCSVEEAIYYQLQDAMGKLDMNVRLSIRDSLYRLARSSMERHNISDRSSTNKGNKEEDEISADEESNNQNRYSRLIDSEAVTNPIDRIVAHLLFHNPSGSSLMPIADAGLVFLLCQEATSSSQAPSFNIVLVEISILHLYIACA</sequence>
<gene>
    <name evidence="2" type="ORF">M5K25_019095</name>
</gene>
<evidence type="ECO:0000313" key="2">
    <source>
        <dbReference type="EMBL" id="KAL0910995.1"/>
    </source>
</evidence>
<proteinExistence type="predicted"/>
<protein>
    <recommendedName>
        <fullName evidence="4">Protein LNK2</fullName>
    </recommendedName>
</protein>
<organism evidence="2 3">
    <name type="scientific">Dendrobium thyrsiflorum</name>
    <name type="common">Pinecone-like raceme dendrobium</name>
    <name type="synonym">Orchid</name>
    <dbReference type="NCBI Taxonomy" id="117978"/>
    <lineage>
        <taxon>Eukaryota</taxon>
        <taxon>Viridiplantae</taxon>
        <taxon>Streptophyta</taxon>
        <taxon>Embryophyta</taxon>
        <taxon>Tracheophyta</taxon>
        <taxon>Spermatophyta</taxon>
        <taxon>Magnoliopsida</taxon>
        <taxon>Liliopsida</taxon>
        <taxon>Asparagales</taxon>
        <taxon>Orchidaceae</taxon>
        <taxon>Epidendroideae</taxon>
        <taxon>Malaxideae</taxon>
        <taxon>Dendrobiinae</taxon>
        <taxon>Dendrobium</taxon>
    </lineage>
</organism>
<feature type="region of interest" description="Disordered" evidence="1">
    <location>
        <begin position="495"/>
        <end position="526"/>
    </location>
</feature>
<evidence type="ECO:0000256" key="1">
    <source>
        <dbReference type="SAM" id="MobiDB-lite"/>
    </source>
</evidence>
<evidence type="ECO:0008006" key="4">
    <source>
        <dbReference type="Google" id="ProtNLM"/>
    </source>
</evidence>
<name>A0ABD0UE22_DENTH</name>
<feature type="region of interest" description="Disordered" evidence="1">
    <location>
        <begin position="241"/>
        <end position="268"/>
    </location>
</feature>
<accession>A0ABD0UE22</accession>
<reference evidence="2 3" key="1">
    <citation type="journal article" date="2024" name="Plant Biotechnol. J.">
        <title>Dendrobium thyrsiflorum genome and its molecular insights into genes involved in important horticultural traits.</title>
        <authorList>
            <person name="Chen B."/>
            <person name="Wang J.Y."/>
            <person name="Zheng P.J."/>
            <person name="Li K.L."/>
            <person name="Liang Y.M."/>
            <person name="Chen X.F."/>
            <person name="Zhang C."/>
            <person name="Zhao X."/>
            <person name="He X."/>
            <person name="Zhang G.Q."/>
            <person name="Liu Z.J."/>
            <person name="Xu Q."/>
        </authorList>
    </citation>
    <scope>NUCLEOTIDE SEQUENCE [LARGE SCALE GENOMIC DNA]</scope>
    <source>
        <strain evidence="2">GZMU011</strain>
    </source>
</reference>
<dbReference type="AlphaFoldDB" id="A0ABD0UE22"/>
<dbReference type="PANTHER" id="PTHR33334:SF5">
    <property type="entry name" value="PROTEIN LNK2"/>
    <property type="match status" value="1"/>
</dbReference>
<dbReference type="PANTHER" id="PTHR33334">
    <property type="entry name" value="PROTEIN LNK1"/>
    <property type="match status" value="1"/>
</dbReference>
<comment type="caution">
    <text evidence="2">The sequence shown here is derived from an EMBL/GenBank/DDBJ whole genome shotgun (WGS) entry which is preliminary data.</text>
</comment>
<feature type="compositionally biased region" description="Acidic residues" evidence="1">
    <location>
        <begin position="511"/>
        <end position="521"/>
    </location>
</feature>